<name>A0A1V3XP74_MYCKA</name>
<dbReference type="InterPro" id="IPR014043">
    <property type="entry name" value="Acyl_transferase_dom"/>
</dbReference>
<proteinExistence type="predicted"/>
<evidence type="ECO:0000256" key="1">
    <source>
        <dbReference type="ARBA" id="ARBA00022450"/>
    </source>
</evidence>
<protein>
    <submittedName>
        <fullName evidence="5">Acyl transferase domain protein</fullName>
    </submittedName>
</protein>
<keyword evidence="2" id="KW-0597">Phosphoprotein</keyword>
<organism evidence="5 6">
    <name type="scientific">Mycobacterium kansasii</name>
    <dbReference type="NCBI Taxonomy" id="1768"/>
    <lineage>
        <taxon>Bacteria</taxon>
        <taxon>Bacillati</taxon>
        <taxon>Actinomycetota</taxon>
        <taxon>Actinomycetes</taxon>
        <taxon>Mycobacteriales</taxon>
        <taxon>Mycobacteriaceae</taxon>
        <taxon>Mycobacterium</taxon>
    </lineage>
</organism>
<feature type="domain" description="Malonyl-CoA:ACP transacylase (MAT)" evidence="4">
    <location>
        <begin position="1"/>
        <end position="101"/>
    </location>
</feature>
<reference evidence="5 6" key="1">
    <citation type="submission" date="2017-02" db="EMBL/GenBank/DDBJ databases">
        <title>Complete genome sequences of Mycobacterium kansasii strains isolated from rhesus macaques.</title>
        <authorList>
            <person name="Panda A."/>
            <person name="Nagaraj S."/>
            <person name="Zhao X."/>
            <person name="Tettelin H."/>
            <person name="Detolla L.J."/>
        </authorList>
    </citation>
    <scope>NUCLEOTIDE SEQUENCE [LARGE SCALE GENOMIC DNA]</scope>
    <source>
        <strain evidence="5 6">11-3469</strain>
    </source>
</reference>
<dbReference type="PANTHER" id="PTHR43775">
    <property type="entry name" value="FATTY ACID SYNTHASE"/>
    <property type="match status" value="1"/>
</dbReference>
<comment type="caution">
    <text evidence="5">The sequence shown here is derived from an EMBL/GenBank/DDBJ whole genome shotgun (WGS) entry which is preliminary data.</text>
</comment>
<evidence type="ECO:0000256" key="2">
    <source>
        <dbReference type="ARBA" id="ARBA00022553"/>
    </source>
</evidence>
<gene>
    <name evidence="5" type="ORF">BZL29_2696</name>
</gene>
<dbReference type="Gene3D" id="3.30.70.250">
    <property type="entry name" value="Malonyl-CoA ACP transacylase, ACP-binding"/>
    <property type="match status" value="1"/>
</dbReference>
<dbReference type="SUPFAM" id="SSF52151">
    <property type="entry name" value="FabD/lysophospholipase-like"/>
    <property type="match status" value="1"/>
</dbReference>
<dbReference type="InterPro" id="IPR016035">
    <property type="entry name" value="Acyl_Trfase/lysoPLipase"/>
</dbReference>
<dbReference type="InterPro" id="IPR050091">
    <property type="entry name" value="PKS_NRPS_Biosynth_Enz"/>
</dbReference>
<dbReference type="EMBL" id="MVBN01000002">
    <property type="protein sequence ID" value="OOK81005.1"/>
    <property type="molecule type" value="Genomic_DNA"/>
</dbReference>
<dbReference type="Pfam" id="PF00698">
    <property type="entry name" value="Acyl_transf_1"/>
    <property type="match status" value="1"/>
</dbReference>
<dbReference type="GO" id="GO:0006633">
    <property type="term" value="P:fatty acid biosynthetic process"/>
    <property type="evidence" value="ECO:0007669"/>
    <property type="project" value="TreeGrafter"/>
</dbReference>
<keyword evidence="5" id="KW-0808">Transferase</keyword>
<accession>A0A1V3XP74</accession>
<keyword evidence="3" id="KW-0511">Multifunctional enzyme</keyword>
<dbReference type="Gene3D" id="3.40.366.10">
    <property type="entry name" value="Malonyl-Coenzyme A Acyl Carrier Protein, domain 2"/>
    <property type="match status" value="1"/>
</dbReference>
<sequence length="101" mass="10837">MAAAITAVQQQNRFARRVNMQVASHTASMDPILAELRSALAGLAPKLPVIPLLSTVTDTGTPRLDADYWVANVRQPVRLSQAVAAAGQDHTTFVEISPTRC</sequence>
<dbReference type="GO" id="GO:0005737">
    <property type="term" value="C:cytoplasm"/>
    <property type="evidence" value="ECO:0007669"/>
    <property type="project" value="TreeGrafter"/>
</dbReference>
<dbReference type="GO" id="GO:0004312">
    <property type="term" value="F:fatty acid synthase activity"/>
    <property type="evidence" value="ECO:0007669"/>
    <property type="project" value="TreeGrafter"/>
</dbReference>
<evidence type="ECO:0000313" key="6">
    <source>
        <dbReference type="Proteomes" id="UP000188532"/>
    </source>
</evidence>
<evidence type="ECO:0000256" key="3">
    <source>
        <dbReference type="ARBA" id="ARBA00023268"/>
    </source>
</evidence>
<dbReference type="GO" id="GO:0071770">
    <property type="term" value="P:DIM/DIP cell wall layer assembly"/>
    <property type="evidence" value="ECO:0007669"/>
    <property type="project" value="TreeGrafter"/>
</dbReference>
<evidence type="ECO:0000313" key="5">
    <source>
        <dbReference type="EMBL" id="OOK81005.1"/>
    </source>
</evidence>
<evidence type="ECO:0000259" key="4">
    <source>
        <dbReference type="SMART" id="SM00827"/>
    </source>
</evidence>
<dbReference type="AlphaFoldDB" id="A0A1V3XP74"/>
<keyword evidence="1" id="KW-0596">Phosphopantetheine</keyword>
<dbReference type="SMART" id="SM00827">
    <property type="entry name" value="PKS_AT"/>
    <property type="match status" value="1"/>
</dbReference>
<dbReference type="Proteomes" id="UP000188532">
    <property type="component" value="Unassembled WGS sequence"/>
</dbReference>
<dbReference type="PANTHER" id="PTHR43775:SF37">
    <property type="entry name" value="SI:DKEY-61P9.11"/>
    <property type="match status" value="1"/>
</dbReference>
<dbReference type="GO" id="GO:0005886">
    <property type="term" value="C:plasma membrane"/>
    <property type="evidence" value="ECO:0007669"/>
    <property type="project" value="TreeGrafter"/>
</dbReference>
<dbReference type="InterPro" id="IPR001227">
    <property type="entry name" value="Ac_transferase_dom_sf"/>
</dbReference>